<gene>
    <name evidence="2" type="ORF">OCU04_001811</name>
</gene>
<proteinExistence type="predicted"/>
<dbReference type="EMBL" id="JAPEIS010000001">
    <property type="protein sequence ID" value="KAJ8071491.1"/>
    <property type="molecule type" value="Genomic_DNA"/>
</dbReference>
<evidence type="ECO:0000313" key="3">
    <source>
        <dbReference type="Proteomes" id="UP001152300"/>
    </source>
</evidence>
<keyword evidence="1" id="KW-0732">Signal</keyword>
<feature type="chain" id="PRO_5040753000" evidence="1">
    <location>
        <begin position="18"/>
        <end position="166"/>
    </location>
</feature>
<evidence type="ECO:0000313" key="2">
    <source>
        <dbReference type="EMBL" id="KAJ8071491.1"/>
    </source>
</evidence>
<evidence type="ECO:0000256" key="1">
    <source>
        <dbReference type="SAM" id="SignalP"/>
    </source>
</evidence>
<comment type="caution">
    <text evidence="2">The sequence shown here is derived from an EMBL/GenBank/DDBJ whole genome shotgun (WGS) entry which is preliminary data.</text>
</comment>
<dbReference type="OrthoDB" id="3449878at2759"/>
<feature type="signal peptide" evidence="1">
    <location>
        <begin position="1"/>
        <end position="17"/>
    </location>
</feature>
<accession>A0A9X0DPU4</accession>
<dbReference type="AlphaFoldDB" id="A0A9X0DPU4"/>
<name>A0A9X0DPU4_9HELO</name>
<protein>
    <submittedName>
        <fullName evidence="2">Uncharacterized protein</fullName>
    </submittedName>
</protein>
<keyword evidence="3" id="KW-1185">Reference proteome</keyword>
<sequence>MKVILCISALAATLTAAVPLEPRQSVVGLWGKSTDVSVQYCYNDFACIAAREAWQSCQVAMLQGSYSQITDPEARNIVVAQCLCDNQIVDETASCISCLSFASGNFLVRDTLEQHAQDMCDKKTTLGQYENYAYQFGGFLQFPLILPSTWLGGTQVNHPDQILIKD</sequence>
<organism evidence="2 3">
    <name type="scientific">Sclerotinia nivalis</name>
    <dbReference type="NCBI Taxonomy" id="352851"/>
    <lineage>
        <taxon>Eukaryota</taxon>
        <taxon>Fungi</taxon>
        <taxon>Dikarya</taxon>
        <taxon>Ascomycota</taxon>
        <taxon>Pezizomycotina</taxon>
        <taxon>Leotiomycetes</taxon>
        <taxon>Helotiales</taxon>
        <taxon>Sclerotiniaceae</taxon>
        <taxon>Sclerotinia</taxon>
    </lineage>
</organism>
<reference evidence="2" key="1">
    <citation type="submission" date="2022-11" db="EMBL/GenBank/DDBJ databases">
        <title>Genome Resource of Sclerotinia nivalis Strain SnTB1, a Plant Pathogen Isolated from American Ginseng.</title>
        <authorList>
            <person name="Fan S."/>
        </authorList>
    </citation>
    <scope>NUCLEOTIDE SEQUENCE</scope>
    <source>
        <strain evidence="2">SnTB1</strain>
    </source>
</reference>
<dbReference type="Proteomes" id="UP001152300">
    <property type="component" value="Unassembled WGS sequence"/>
</dbReference>